<feature type="region of interest" description="Disordered" evidence="1">
    <location>
        <begin position="109"/>
        <end position="134"/>
    </location>
</feature>
<evidence type="ECO:0000256" key="1">
    <source>
        <dbReference type="SAM" id="MobiDB-lite"/>
    </source>
</evidence>
<organism evidence="2 3">
    <name type="scientific">Penicillium rubens (strain ATCC 28089 / DSM 1075 / NRRL 1951 / Wisconsin 54-1255)</name>
    <name type="common">Penicillium chrysogenum</name>
    <dbReference type="NCBI Taxonomy" id="500485"/>
    <lineage>
        <taxon>Eukaryota</taxon>
        <taxon>Fungi</taxon>
        <taxon>Dikarya</taxon>
        <taxon>Ascomycota</taxon>
        <taxon>Pezizomycotina</taxon>
        <taxon>Eurotiomycetes</taxon>
        <taxon>Eurotiomycetidae</taxon>
        <taxon>Eurotiales</taxon>
        <taxon>Aspergillaceae</taxon>
        <taxon>Penicillium</taxon>
        <taxon>Penicillium chrysogenum species complex</taxon>
    </lineage>
</organism>
<dbReference type="VEuPathDB" id="FungiDB:PCH_Pc22g08470"/>
<sequence length="134" mass="15179">MQIFTRFNINLLPPKMPFSSQNPEDRIATAISTYGERDNPKMSNWAPEFDVPYYTLRGRINGRKSKAGHPGANKALNAEQEVLRFLTSALTIVEAGAYNNINTLDLKKRRDTGKNREEEIELAGKKKKGSQLRL</sequence>
<dbReference type="AlphaFoldDB" id="B6HSP2"/>
<dbReference type="EMBL" id="AM920437">
    <property type="protein sequence ID" value="CAP98135.1"/>
    <property type="molecule type" value="Genomic_DNA"/>
</dbReference>
<evidence type="ECO:0000313" key="2">
    <source>
        <dbReference type="EMBL" id="CAP98135.1"/>
    </source>
</evidence>
<keyword evidence="3" id="KW-1185">Reference proteome</keyword>
<protein>
    <submittedName>
        <fullName evidence="2">Uncharacterized protein</fullName>
    </submittedName>
</protein>
<name>B6HSP2_PENRW</name>
<proteinExistence type="predicted"/>
<reference evidence="2 3" key="1">
    <citation type="journal article" date="2008" name="Nat. Biotechnol.">
        <title>Genome sequencing and analysis of the filamentous fungus Penicillium chrysogenum.</title>
        <authorList>
            <person name="van den Berg M.A."/>
            <person name="Albang R."/>
            <person name="Albermann K."/>
            <person name="Badger J.H."/>
            <person name="Daran J.-M."/>
            <person name="Driessen A.J.M."/>
            <person name="Garcia-Estrada C."/>
            <person name="Fedorova N.D."/>
            <person name="Harris D.M."/>
            <person name="Heijne W.H.M."/>
            <person name="Joardar V.S."/>
            <person name="Kiel J.A.K.W."/>
            <person name="Kovalchuk A."/>
            <person name="Martin J.F."/>
            <person name="Nierman W.C."/>
            <person name="Nijland J.G."/>
            <person name="Pronk J.T."/>
            <person name="Roubos J.A."/>
            <person name="van der Klei I.J."/>
            <person name="van Peij N.N.M.E."/>
            <person name="Veenhuis M."/>
            <person name="von Doehren H."/>
            <person name="Wagner C."/>
            <person name="Wortman J.R."/>
            <person name="Bovenberg R.A.L."/>
        </authorList>
    </citation>
    <scope>NUCLEOTIDE SEQUENCE [LARGE SCALE GENOMIC DNA]</scope>
    <source>
        <strain evidence="3">ATCC 28089 / DSM 1075 / NRRL 1951 / Wisconsin 54-1255</strain>
    </source>
</reference>
<dbReference type="Proteomes" id="UP000000724">
    <property type="component" value="Contig Pc00c22"/>
</dbReference>
<feature type="compositionally biased region" description="Basic residues" evidence="1">
    <location>
        <begin position="125"/>
        <end position="134"/>
    </location>
</feature>
<dbReference type="HOGENOM" id="CLU_1896914_0_0_1"/>
<gene>
    <name evidence="2" type="ORF">Pc22g08470</name>
    <name evidence="2" type="ORF">PCH_Pc22g08470</name>
</gene>
<accession>B6HSP2</accession>
<evidence type="ECO:0000313" key="3">
    <source>
        <dbReference type="Proteomes" id="UP000000724"/>
    </source>
</evidence>